<organism evidence="1 2">
    <name type="scientific">Aerococcus urinae</name>
    <dbReference type="NCBI Taxonomy" id="1376"/>
    <lineage>
        <taxon>Bacteria</taxon>
        <taxon>Bacillati</taxon>
        <taxon>Bacillota</taxon>
        <taxon>Bacilli</taxon>
        <taxon>Lactobacillales</taxon>
        <taxon>Aerococcaceae</taxon>
        <taxon>Aerococcus</taxon>
    </lineage>
</organism>
<proteinExistence type="predicted"/>
<dbReference type="RefSeq" id="WP_064293370.1">
    <property type="nucleotide sequence ID" value="NZ_JASODG010000006.1"/>
</dbReference>
<sequence>MRIGKVLKRIDRDERYVVEKDTGLVHGNVNGYTLLVDMMHLGQEYDIVFHLSKEGQMPDRQELLSNMPKHKNLKNVQVEGNKVTYKARTAFLVQSTVDSLFEMVDLITQVLKDLSYQDAS</sequence>
<accession>A0A178HEL5</accession>
<reference evidence="1 2" key="1">
    <citation type="submission" date="2018-04" db="EMBL/GenBank/DDBJ databases">
        <title>Aerococcus urinae genomes.</title>
        <authorList>
            <person name="Hilt E."/>
            <person name="Gilbert N.M."/>
            <person name="Thomas-White K."/>
            <person name="Putonti C."/>
            <person name="Lewis A.L."/>
            <person name="Visck K.L."/>
            <person name="Wolfe A.J."/>
        </authorList>
    </citation>
    <scope>NUCLEOTIDE SEQUENCE [LARGE SCALE GENOMIC DNA]</scope>
    <source>
        <strain evidence="1 2">UMB7480</strain>
    </source>
</reference>
<dbReference type="Proteomes" id="UP000251923">
    <property type="component" value="Unassembled WGS sequence"/>
</dbReference>
<dbReference type="EMBL" id="QMHM01000006">
    <property type="protein sequence ID" value="RAV79942.1"/>
    <property type="molecule type" value="Genomic_DNA"/>
</dbReference>
<dbReference type="AlphaFoldDB" id="A0A178HEL5"/>
<evidence type="ECO:0000313" key="1">
    <source>
        <dbReference type="EMBL" id="RAV79942.1"/>
    </source>
</evidence>
<name>A0A178HEL5_9LACT</name>
<protein>
    <submittedName>
        <fullName evidence="1">Uncharacterized protein</fullName>
    </submittedName>
</protein>
<dbReference type="GeneID" id="86970821"/>
<gene>
    <name evidence="1" type="ORF">DBT54_04490</name>
</gene>
<comment type="caution">
    <text evidence="1">The sequence shown here is derived from an EMBL/GenBank/DDBJ whole genome shotgun (WGS) entry which is preliminary data.</text>
</comment>
<evidence type="ECO:0000313" key="2">
    <source>
        <dbReference type="Proteomes" id="UP000251923"/>
    </source>
</evidence>